<sequence length="129" mass="14991">MTYTDKRKFNTVVEDQPVAMRDLYESIFHSEGLQGKHDRAELCEASLYRRRRSITKIFRNSKYAPGLDDIEEMDESLAENGTHVRTSSPTTMSLHSLHKERIRNTRGKTRRSRSRKMSTRSSLDALPES</sequence>
<comment type="caution">
    <text evidence="2">The sequence shown here is derived from an EMBL/GenBank/DDBJ whole genome shotgun (WGS) entry which is preliminary data.</text>
</comment>
<accession>A0A7D9D963</accession>
<evidence type="ECO:0000313" key="3">
    <source>
        <dbReference type="Proteomes" id="UP001152795"/>
    </source>
</evidence>
<protein>
    <submittedName>
        <fullName evidence="2">Uncharacterized protein</fullName>
    </submittedName>
</protein>
<dbReference type="EMBL" id="CACRXK020000147">
    <property type="protein sequence ID" value="CAB3978853.1"/>
    <property type="molecule type" value="Genomic_DNA"/>
</dbReference>
<reference evidence="2" key="1">
    <citation type="submission" date="2020-04" db="EMBL/GenBank/DDBJ databases">
        <authorList>
            <person name="Alioto T."/>
            <person name="Alioto T."/>
            <person name="Gomez Garrido J."/>
        </authorList>
    </citation>
    <scope>NUCLEOTIDE SEQUENCE</scope>
    <source>
        <strain evidence="2">A484AB</strain>
    </source>
</reference>
<feature type="compositionally biased region" description="Basic residues" evidence="1">
    <location>
        <begin position="104"/>
        <end position="118"/>
    </location>
</feature>
<organism evidence="2 3">
    <name type="scientific">Paramuricea clavata</name>
    <name type="common">Red gorgonian</name>
    <name type="synonym">Violescent sea-whip</name>
    <dbReference type="NCBI Taxonomy" id="317549"/>
    <lineage>
        <taxon>Eukaryota</taxon>
        <taxon>Metazoa</taxon>
        <taxon>Cnidaria</taxon>
        <taxon>Anthozoa</taxon>
        <taxon>Octocorallia</taxon>
        <taxon>Malacalcyonacea</taxon>
        <taxon>Plexauridae</taxon>
        <taxon>Paramuricea</taxon>
    </lineage>
</organism>
<proteinExistence type="predicted"/>
<gene>
    <name evidence="2" type="ORF">PACLA_8A045652</name>
</gene>
<feature type="region of interest" description="Disordered" evidence="1">
    <location>
        <begin position="78"/>
        <end position="129"/>
    </location>
</feature>
<dbReference type="Proteomes" id="UP001152795">
    <property type="component" value="Unassembled WGS sequence"/>
</dbReference>
<dbReference type="AlphaFoldDB" id="A0A7D9D963"/>
<evidence type="ECO:0000313" key="2">
    <source>
        <dbReference type="EMBL" id="CAB3978853.1"/>
    </source>
</evidence>
<keyword evidence="3" id="KW-1185">Reference proteome</keyword>
<name>A0A7D9D963_PARCT</name>
<evidence type="ECO:0000256" key="1">
    <source>
        <dbReference type="SAM" id="MobiDB-lite"/>
    </source>
</evidence>
<feature type="compositionally biased region" description="Polar residues" evidence="1">
    <location>
        <begin position="83"/>
        <end position="94"/>
    </location>
</feature>